<protein>
    <submittedName>
        <fullName evidence="3">Uncharacterized protein</fullName>
    </submittedName>
</protein>
<dbReference type="AlphaFoldDB" id="A0AAN7A4S2"/>
<organism evidence="3 4">
    <name type="scientific">Triangularia setosa</name>
    <dbReference type="NCBI Taxonomy" id="2587417"/>
    <lineage>
        <taxon>Eukaryota</taxon>
        <taxon>Fungi</taxon>
        <taxon>Dikarya</taxon>
        <taxon>Ascomycota</taxon>
        <taxon>Pezizomycotina</taxon>
        <taxon>Sordariomycetes</taxon>
        <taxon>Sordariomycetidae</taxon>
        <taxon>Sordariales</taxon>
        <taxon>Podosporaceae</taxon>
        <taxon>Triangularia</taxon>
    </lineage>
</organism>
<feature type="signal peptide" evidence="2">
    <location>
        <begin position="1"/>
        <end position="26"/>
    </location>
</feature>
<evidence type="ECO:0000256" key="1">
    <source>
        <dbReference type="SAM" id="Phobius"/>
    </source>
</evidence>
<comment type="caution">
    <text evidence="3">The sequence shown here is derived from an EMBL/GenBank/DDBJ whole genome shotgun (WGS) entry which is preliminary data.</text>
</comment>
<reference evidence="3" key="2">
    <citation type="submission" date="2023-05" db="EMBL/GenBank/DDBJ databases">
        <authorList>
            <consortium name="Lawrence Berkeley National Laboratory"/>
            <person name="Steindorff A."/>
            <person name="Hensen N."/>
            <person name="Bonometti L."/>
            <person name="Westerberg I."/>
            <person name="Brannstrom I.O."/>
            <person name="Guillou S."/>
            <person name="Cros-Aarteil S."/>
            <person name="Calhoun S."/>
            <person name="Haridas S."/>
            <person name="Kuo A."/>
            <person name="Mondo S."/>
            <person name="Pangilinan J."/>
            <person name="Riley R."/>
            <person name="Labutti K."/>
            <person name="Andreopoulos B."/>
            <person name="Lipzen A."/>
            <person name="Chen C."/>
            <person name="Yanf M."/>
            <person name="Daum C."/>
            <person name="Ng V."/>
            <person name="Clum A."/>
            <person name="Ohm R."/>
            <person name="Martin F."/>
            <person name="Silar P."/>
            <person name="Natvig D."/>
            <person name="Lalanne C."/>
            <person name="Gautier V."/>
            <person name="Ament-Velasquez S.L."/>
            <person name="Kruys A."/>
            <person name="Hutchinson M.I."/>
            <person name="Powell A.J."/>
            <person name="Barry K."/>
            <person name="Miller A.N."/>
            <person name="Grigoriev I.V."/>
            <person name="Debuchy R."/>
            <person name="Gladieux P."/>
            <person name="Thoren M.H."/>
            <person name="Johannesson H."/>
        </authorList>
    </citation>
    <scope>NUCLEOTIDE SEQUENCE</scope>
    <source>
        <strain evidence="3">CBS 892.96</strain>
    </source>
</reference>
<accession>A0AAN7A4S2</accession>
<keyword evidence="1" id="KW-0812">Transmembrane</keyword>
<feature type="transmembrane region" description="Helical" evidence="1">
    <location>
        <begin position="36"/>
        <end position="54"/>
    </location>
</feature>
<proteinExistence type="predicted"/>
<name>A0AAN7A4S2_9PEZI</name>
<evidence type="ECO:0000256" key="2">
    <source>
        <dbReference type="SAM" id="SignalP"/>
    </source>
</evidence>
<reference evidence="3" key="1">
    <citation type="journal article" date="2023" name="Mol. Phylogenet. Evol.">
        <title>Genome-scale phylogeny and comparative genomics of the fungal order Sordariales.</title>
        <authorList>
            <person name="Hensen N."/>
            <person name="Bonometti L."/>
            <person name="Westerberg I."/>
            <person name="Brannstrom I.O."/>
            <person name="Guillou S."/>
            <person name="Cros-Aarteil S."/>
            <person name="Calhoun S."/>
            <person name="Haridas S."/>
            <person name="Kuo A."/>
            <person name="Mondo S."/>
            <person name="Pangilinan J."/>
            <person name="Riley R."/>
            <person name="LaButti K."/>
            <person name="Andreopoulos B."/>
            <person name="Lipzen A."/>
            <person name="Chen C."/>
            <person name="Yan M."/>
            <person name="Daum C."/>
            <person name="Ng V."/>
            <person name="Clum A."/>
            <person name="Steindorff A."/>
            <person name="Ohm R.A."/>
            <person name="Martin F."/>
            <person name="Silar P."/>
            <person name="Natvig D.O."/>
            <person name="Lalanne C."/>
            <person name="Gautier V."/>
            <person name="Ament-Velasquez S.L."/>
            <person name="Kruys A."/>
            <person name="Hutchinson M.I."/>
            <person name="Powell A.J."/>
            <person name="Barry K."/>
            <person name="Miller A.N."/>
            <person name="Grigoriev I.V."/>
            <person name="Debuchy R."/>
            <person name="Gladieux P."/>
            <person name="Hiltunen Thoren M."/>
            <person name="Johannesson H."/>
        </authorList>
    </citation>
    <scope>NUCLEOTIDE SEQUENCE</scope>
    <source>
        <strain evidence="3">CBS 892.96</strain>
    </source>
</reference>
<gene>
    <name evidence="3" type="ORF">QBC36DRAFT_362793</name>
</gene>
<evidence type="ECO:0000313" key="3">
    <source>
        <dbReference type="EMBL" id="KAK4172402.1"/>
    </source>
</evidence>
<keyword evidence="1" id="KW-0472">Membrane</keyword>
<feature type="chain" id="PRO_5042864990" evidence="2">
    <location>
        <begin position="27"/>
        <end position="197"/>
    </location>
</feature>
<keyword evidence="4" id="KW-1185">Reference proteome</keyword>
<keyword evidence="1" id="KW-1133">Transmembrane helix</keyword>
<evidence type="ECO:0000313" key="4">
    <source>
        <dbReference type="Proteomes" id="UP001302321"/>
    </source>
</evidence>
<dbReference type="EMBL" id="MU866429">
    <property type="protein sequence ID" value="KAK4172402.1"/>
    <property type="molecule type" value="Genomic_DNA"/>
</dbReference>
<dbReference type="Proteomes" id="UP001302321">
    <property type="component" value="Unassembled WGS sequence"/>
</dbReference>
<sequence>MALPRSPNHALHISACASLLVISAVGQGVPRQIESVIVIITSIPVIAVAISTTAGPRGMIIDPTGDISSIVTPEPDEEEESTWSGVATSINPAHGAGGNDNGGITAIHSHGSGASSSNDNADIATTTYGCTSSISFKSITPDNTSDLELPLPLPDISIITRTVIAIVTAMVISIQVNGSCALLPVTAPPHGQIVPCS</sequence>
<keyword evidence="2" id="KW-0732">Signal</keyword>